<evidence type="ECO:0000256" key="4">
    <source>
        <dbReference type="ARBA" id="ARBA00023186"/>
    </source>
</evidence>
<name>A0ABX8SAS7_9ACTN</name>
<accession>A0ABX8SAS7</accession>
<keyword evidence="7" id="KW-1185">Reference proteome</keyword>
<dbReference type="Pfam" id="PF14011">
    <property type="entry name" value="ESX-1_EspG"/>
    <property type="match status" value="1"/>
</dbReference>
<dbReference type="Proteomes" id="UP000887023">
    <property type="component" value="Chromosome"/>
</dbReference>
<keyword evidence="3" id="KW-0963">Cytoplasm</keyword>
<evidence type="ECO:0000313" key="6">
    <source>
        <dbReference type="EMBL" id="QXQ14917.1"/>
    </source>
</evidence>
<dbReference type="EMBL" id="CP079105">
    <property type="protein sequence ID" value="QXQ14917.1"/>
    <property type="molecule type" value="Genomic_DNA"/>
</dbReference>
<reference evidence="6" key="1">
    <citation type="submission" date="2021-07" db="EMBL/GenBank/DDBJ databases">
        <title>Candidatus Kaistella beijingensis sp. nov. isolated from a municipal wastewater treatment plant is involved in sludge foaming.</title>
        <authorList>
            <person name="Song Y."/>
            <person name="Liu S.-J."/>
        </authorList>
    </citation>
    <scope>NUCLEOTIDE SEQUENCE</scope>
    <source>
        <strain evidence="6">DSM 43998</strain>
    </source>
</reference>
<evidence type="ECO:0000256" key="1">
    <source>
        <dbReference type="ARBA" id="ARBA00004496"/>
    </source>
</evidence>
<protein>
    <submittedName>
        <fullName evidence="6">ESX secretion-associated protein EspG</fullName>
    </submittedName>
</protein>
<comment type="subcellular location">
    <subcellularLocation>
        <location evidence="1">Cytoplasm</location>
    </subcellularLocation>
</comment>
<comment type="similarity">
    <text evidence="2">Belongs to the EspG family.</text>
</comment>
<organism evidence="6 7">
    <name type="scientific">Skermania pinensis</name>
    <dbReference type="NCBI Taxonomy" id="39122"/>
    <lineage>
        <taxon>Bacteria</taxon>
        <taxon>Bacillati</taxon>
        <taxon>Actinomycetota</taxon>
        <taxon>Actinomycetes</taxon>
        <taxon>Mycobacteriales</taxon>
        <taxon>Gordoniaceae</taxon>
        <taxon>Skermania</taxon>
    </lineage>
</organism>
<keyword evidence="4" id="KW-0143">Chaperone</keyword>
<evidence type="ECO:0000256" key="5">
    <source>
        <dbReference type="SAM" id="MobiDB-lite"/>
    </source>
</evidence>
<dbReference type="InterPro" id="IPR025734">
    <property type="entry name" value="EspG"/>
</dbReference>
<dbReference type="RefSeq" id="WP_066469095.1">
    <property type="nucleotide sequence ID" value="NZ_CBCRUZ010000009.1"/>
</dbReference>
<evidence type="ECO:0000313" key="7">
    <source>
        <dbReference type="Proteomes" id="UP000887023"/>
    </source>
</evidence>
<evidence type="ECO:0000256" key="3">
    <source>
        <dbReference type="ARBA" id="ARBA00022490"/>
    </source>
</evidence>
<gene>
    <name evidence="6" type="ORF">KV203_05955</name>
</gene>
<evidence type="ECO:0000256" key="2">
    <source>
        <dbReference type="ARBA" id="ARBA00006411"/>
    </source>
</evidence>
<sequence>MSWSFTLDEFAHVWLETGAVEYPYPIRVVESARTEPETVRLHEAIAQRLPTGADQALTGALELIARPDARLVAIGGRTDDEAARIRIHGALAADRAALLVQQPGIAAEFGGIIRLHSCPADRLAARAVAILPPAARGRAGRSVEPGAALAGESPLGAGSTRAPSTSRQARRVLSAPRTAEGHIRIETGLRTTQPDPPQYLSWVDVVRDGRYLIRTDGAVRIAPVSSENIADYLQQALTGRR</sequence>
<proteinExistence type="inferred from homology"/>
<feature type="region of interest" description="Disordered" evidence="5">
    <location>
        <begin position="138"/>
        <end position="177"/>
    </location>
</feature>